<feature type="region of interest" description="Disordered" evidence="10">
    <location>
        <begin position="1"/>
        <end position="29"/>
    </location>
</feature>
<keyword evidence="7" id="KW-0804">Transcription</keyword>
<evidence type="ECO:0000256" key="3">
    <source>
        <dbReference type="ARBA" id="ARBA00022737"/>
    </source>
</evidence>
<sequence length="205" mass="23379">MAEDRDDDEREWKNGQEDDETKEAIDVEGTNESTNNFFRRFFADDDVYISFYIHNPTSNVNIYCTIFHLPRRKLPININIGKFTKPFESQRKSADQPANQLFVGAVHSAEKVFSCKQCGKCFKRSSTLSTHLLIHSDTRPYPCQYCGKRFHQKSDMKKHTYIHTAFAPSGTPVQTTAGVGKFPNSILTDIAVFTPAITPIYLSQI</sequence>
<dbReference type="FunFam" id="3.30.160.60:FF:000208">
    <property type="entry name" value="zinc finger protein Gfi-1b"/>
    <property type="match status" value="1"/>
</dbReference>
<dbReference type="EMBL" id="JQDR03000710">
    <property type="protein sequence ID" value="KAA0203782.1"/>
    <property type="molecule type" value="Genomic_DNA"/>
</dbReference>
<dbReference type="InterPro" id="IPR036236">
    <property type="entry name" value="Znf_C2H2_sf"/>
</dbReference>
<reference evidence="12" key="1">
    <citation type="submission" date="2014-08" db="EMBL/GenBank/DDBJ databases">
        <authorList>
            <person name="Murali S."/>
            <person name="Richards S."/>
            <person name="Bandaranaike D."/>
            <person name="Bellair M."/>
            <person name="Blankenburg K."/>
            <person name="Chao H."/>
            <person name="Dinh H."/>
            <person name="Doddapaneni H."/>
            <person name="Dugan-Rocha S."/>
            <person name="Elkadiri S."/>
            <person name="Gnanaolivu R."/>
            <person name="Hughes D."/>
            <person name="Lee S."/>
            <person name="Li M."/>
            <person name="Ming W."/>
            <person name="Munidasa M."/>
            <person name="Muniz J."/>
            <person name="Nguyen L."/>
            <person name="Osuji N."/>
            <person name="Pu L.-L."/>
            <person name="Puazo M."/>
            <person name="Skinner E."/>
            <person name="Qu C."/>
            <person name="Quiroz J."/>
            <person name="Raj R."/>
            <person name="Weissenberger G."/>
            <person name="Xin Y."/>
            <person name="Zou X."/>
            <person name="Han Y."/>
            <person name="Worley K."/>
            <person name="Muzny D."/>
            <person name="Gibbs R."/>
        </authorList>
    </citation>
    <scope>NUCLEOTIDE SEQUENCE</scope>
    <source>
        <strain evidence="12">HAZT.00-mixed</strain>
        <tissue evidence="12">Whole organism</tissue>
    </source>
</reference>
<feature type="domain" description="C2H2-type" evidence="11">
    <location>
        <begin position="113"/>
        <end position="140"/>
    </location>
</feature>
<evidence type="ECO:0000256" key="8">
    <source>
        <dbReference type="ARBA" id="ARBA00023242"/>
    </source>
</evidence>
<dbReference type="PANTHER" id="PTHR24394">
    <property type="entry name" value="ZINC FINGER PROTEIN"/>
    <property type="match status" value="1"/>
</dbReference>
<evidence type="ECO:0000256" key="5">
    <source>
        <dbReference type="ARBA" id="ARBA00022833"/>
    </source>
</evidence>
<gene>
    <name evidence="12" type="ORF">HAZT_HAZT006698</name>
</gene>
<proteinExistence type="predicted"/>
<evidence type="ECO:0000256" key="1">
    <source>
        <dbReference type="ARBA" id="ARBA00004123"/>
    </source>
</evidence>
<dbReference type="InterPro" id="IPR013087">
    <property type="entry name" value="Znf_C2H2_type"/>
</dbReference>
<evidence type="ECO:0000256" key="7">
    <source>
        <dbReference type="ARBA" id="ARBA00023163"/>
    </source>
</evidence>
<dbReference type="SUPFAM" id="SSF57667">
    <property type="entry name" value="beta-beta-alpha zinc fingers"/>
    <property type="match status" value="1"/>
</dbReference>
<evidence type="ECO:0000256" key="10">
    <source>
        <dbReference type="SAM" id="MobiDB-lite"/>
    </source>
</evidence>
<evidence type="ECO:0000256" key="6">
    <source>
        <dbReference type="ARBA" id="ARBA00023015"/>
    </source>
</evidence>
<evidence type="ECO:0000256" key="2">
    <source>
        <dbReference type="ARBA" id="ARBA00022723"/>
    </source>
</evidence>
<dbReference type="Pfam" id="PF00096">
    <property type="entry name" value="zf-C2H2"/>
    <property type="match status" value="2"/>
</dbReference>
<comment type="subcellular location">
    <subcellularLocation>
        <location evidence="1">Nucleus</location>
    </subcellularLocation>
</comment>
<evidence type="ECO:0000256" key="9">
    <source>
        <dbReference type="PROSITE-ProRule" id="PRU00042"/>
    </source>
</evidence>
<dbReference type="SMART" id="SM00355">
    <property type="entry name" value="ZnF_C2H2"/>
    <property type="match status" value="2"/>
</dbReference>
<name>A0A6A0HDG4_HYAAZ</name>
<dbReference type="Proteomes" id="UP000711488">
    <property type="component" value="Unassembled WGS sequence"/>
</dbReference>
<dbReference type="GO" id="GO:0005634">
    <property type="term" value="C:nucleus"/>
    <property type="evidence" value="ECO:0007669"/>
    <property type="project" value="UniProtKB-SubCell"/>
</dbReference>
<dbReference type="GO" id="GO:0000981">
    <property type="term" value="F:DNA-binding transcription factor activity, RNA polymerase II-specific"/>
    <property type="evidence" value="ECO:0007669"/>
    <property type="project" value="TreeGrafter"/>
</dbReference>
<comment type="caution">
    <text evidence="12">The sequence shown here is derived from an EMBL/GenBank/DDBJ whole genome shotgun (WGS) entry which is preliminary data.</text>
</comment>
<reference evidence="12" key="3">
    <citation type="submission" date="2019-06" db="EMBL/GenBank/DDBJ databases">
        <authorList>
            <person name="Poynton C."/>
            <person name="Hasenbein S."/>
            <person name="Benoit J.B."/>
            <person name="Sepulveda M.S."/>
            <person name="Poelchau M.F."/>
            <person name="Murali S.C."/>
            <person name="Chen S."/>
            <person name="Glastad K.M."/>
            <person name="Werren J.H."/>
            <person name="Vineis J.H."/>
            <person name="Bowen J.L."/>
            <person name="Friedrich M."/>
            <person name="Jones J."/>
            <person name="Robertson H.M."/>
            <person name="Feyereisen R."/>
            <person name="Mechler-Hickson A."/>
            <person name="Mathers N."/>
            <person name="Lee C.E."/>
            <person name="Colbourne J.K."/>
            <person name="Biales A."/>
            <person name="Johnston J.S."/>
            <person name="Wellborn G.A."/>
            <person name="Rosendale A.J."/>
            <person name="Cridge A.G."/>
            <person name="Munoz-Torres M.C."/>
            <person name="Bain P.A."/>
            <person name="Manny A.R."/>
            <person name="Major K.M."/>
            <person name="Lambert F.N."/>
            <person name="Vulpe C.D."/>
            <person name="Tuck P."/>
            <person name="Blalock B.J."/>
            <person name="Lin Y.-Y."/>
            <person name="Smith M.E."/>
            <person name="Ochoa-Acuna H."/>
            <person name="Chen M.-J.M."/>
            <person name="Childers C.P."/>
            <person name="Qu J."/>
            <person name="Dugan S."/>
            <person name="Lee S.L."/>
            <person name="Chao H."/>
            <person name="Dinh H."/>
            <person name="Han Y."/>
            <person name="Doddapaneni H."/>
            <person name="Worley K.C."/>
            <person name="Muzny D.M."/>
            <person name="Gibbs R.A."/>
            <person name="Richards S."/>
        </authorList>
    </citation>
    <scope>NUCLEOTIDE SEQUENCE</scope>
    <source>
        <strain evidence="12">HAZT.00-mixed</strain>
        <tissue evidence="12">Whole organism</tissue>
    </source>
</reference>
<keyword evidence="3" id="KW-0677">Repeat</keyword>
<dbReference type="GO" id="GO:0003677">
    <property type="term" value="F:DNA binding"/>
    <property type="evidence" value="ECO:0007669"/>
    <property type="project" value="UniProtKB-KW"/>
</dbReference>
<dbReference type="FunFam" id="3.30.160.60:FF:000245">
    <property type="entry name" value="zinc finger protein Gfi-1"/>
    <property type="match status" value="1"/>
</dbReference>
<evidence type="ECO:0000256" key="4">
    <source>
        <dbReference type="ARBA" id="ARBA00022771"/>
    </source>
</evidence>
<accession>A0A6A0HDG4</accession>
<keyword evidence="6" id="KW-0805">Transcription regulation</keyword>
<dbReference type="GO" id="GO:0008270">
    <property type="term" value="F:zinc ion binding"/>
    <property type="evidence" value="ECO:0007669"/>
    <property type="project" value="UniProtKB-KW"/>
</dbReference>
<evidence type="ECO:0000259" key="11">
    <source>
        <dbReference type="PROSITE" id="PS50157"/>
    </source>
</evidence>
<dbReference type="PANTHER" id="PTHR24394:SF48">
    <property type="entry name" value="ZINC FINGER PROTEIN 771"/>
    <property type="match status" value="1"/>
</dbReference>
<keyword evidence="8" id="KW-0539">Nucleus</keyword>
<dbReference type="PROSITE" id="PS50157">
    <property type="entry name" value="ZINC_FINGER_C2H2_2"/>
    <property type="match status" value="2"/>
</dbReference>
<keyword evidence="5" id="KW-0862">Zinc</keyword>
<keyword evidence="2" id="KW-0479">Metal-binding</keyword>
<dbReference type="AlphaFoldDB" id="A0A6A0HDG4"/>
<keyword evidence="4 9" id="KW-0863">Zinc-finger</keyword>
<dbReference type="PROSITE" id="PS00028">
    <property type="entry name" value="ZINC_FINGER_C2H2_1"/>
    <property type="match status" value="2"/>
</dbReference>
<reference evidence="12" key="2">
    <citation type="journal article" date="2018" name="Environ. Sci. Technol.">
        <title>The Toxicogenome of Hyalella azteca: A Model for Sediment Ecotoxicology and Evolutionary Toxicology.</title>
        <authorList>
            <person name="Poynton H.C."/>
            <person name="Hasenbein S."/>
            <person name="Benoit J.B."/>
            <person name="Sepulveda M.S."/>
            <person name="Poelchau M.F."/>
            <person name="Hughes D.S.T."/>
            <person name="Murali S.C."/>
            <person name="Chen S."/>
            <person name="Glastad K.M."/>
            <person name="Goodisman M.A.D."/>
            <person name="Werren J.H."/>
            <person name="Vineis J.H."/>
            <person name="Bowen J.L."/>
            <person name="Friedrich M."/>
            <person name="Jones J."/>
            <person name="Robertson H.M."/>
            <person name="Feyereisen R."/>
            <person name="Mechler-Hickson A."/>
            <person name="Mathers N."/>
            <person name="Lee C.E."/>
            <person name="Colbourne J.K."/>
            <person name="Biales A."/>
            <person name="Johnston J.S."/>
            <person name="Wellborn G.A."/>
            <person name="Rosendale A.J."/>
            <person name="Cridge A.G."/>
            <person name="Munoz-Torres M.C."/>
            <person name="Bain P.A."/>
            <person name="Manny A.R."/>
            <person name="Major K.M."/>
            <person name="Lambert F.N."/>
            <person name="Vulpe C.D."/>
            <person name="Tuck P."/>
            <person name="Blalock B.J."/>
            <person name="Lin Y.Y."/>
            <person name="Smith M.E."/>
            <person name="Ochoa-Acuna H."/>
            <person name="Chen M.M."/>
            <person name="Childers C.P."/>
            <person name="Qu J."/>
            <person name="Dugan S."/>
            <person name="Lee S.L."/>
            <person name="Chao H."/>
            <person name="Dinh H."/>
            <person name="Han Y."/>
            <person name="Doddapaneni H."/>
            <person name="Worley K.C."/>
            <person name="Muzny D.M."/>
            <person name="Gibbs R.A."/>
            <person name="Richards S."/>
        </authorList>
    </citation>
    <scope>NUCLEOTIDE SEQUENCE</scope>
    <source>
        <strain evidence="12">HAZT.00-mixed</strain>
        <tissue evidence="12">Whole organism</tissue>
    </source>
</reference>
<dbReference type="Gene3D" id="3.30.160.60">
    <property type="entry name" value="Classic Zinc Finger"/>
    <property type="match status" value="2"/>
</dbReference>
<organism evidence="12">
    <name type="scientific">Hyalella azteca</name>
    <name type="common">Amphipod</name>
    <dbReference type="NCBI Taxonomy" id="294128"/>
    <lineage>
        <taxon>Eukaryota</taxon>
        <taxon>Metazoa</taxon>
        <taxon>Ecdysozoa</taxon>
        <taxon>Arthropoda</taxon>
        <taxon>Crustacea</taxon>
        <taxon>Multicrustacea</taxon>
        <taxon>Malacostraca</taxon>
        <taxon>Eumalacostraca</taxon>
        <taxon>Peracarida</taxon>
        <taxon>Amphipoda</taxon>
        <taxon>Senticaudata</taxon>
        <taxon>Talitrida</taxon>
        <taxon>Talitroidea</taxon>
        <taxon>Hyalellidae</taxon>
        <taxon>Hyalella</taxon>
    </lineage>
</organism>
<evidence type="ECO:0000313" key="12">
    <source>
        <dbReference type="EMBL" id="KAA0203782.1"/>
    </source>
</evidence>
<protein>
    <recommendedName>
        <fullName evidence="11">C2H2-type domain-containing protein</fullName>
    </recommendedName>
</protein>
<feature type="domain" description="C2H2-type" evidence="11">
    <location>
        <begin position="141"/>
        <end position="168"/>
    </location>
</feature>